<proteinExistence type="predicted"/>
<dbReference type="InParanoid" id="A0A0C3D990"/>
<dbReference type="Pfam" id="PF03358">
    <property type="entry name" value="FMN_red"/>
    <property type="match status" value="1"/>
</dbReference>
<evidence type="ECO:0000259" key="1">
    <source>
        <dbReference type="Pfam" id="PF03358"/>
    </source>
</evidence>
<name>A0A0C3D990_OIDMZ</name>
<reference evidence="2 3" key="1">
    <citation type="submission" date="2014-04" db="EMBL/GenBank/DDBJ databases">
        <authorList>
            <consortium name="DOE Joint Genome Institute"/>
            <person name="Kuo A."/>
            <person name="Martino E."/>
            <person name="Perotto S."/>
            <person name="Kohler A."/>
            <person name="Nagy L.G."/>
            <person name="Floudas D."/>
            <person name="Copeland A."/>
            <person name="Barry K.W."/>
            <person name="Cichocki N."/>
            <person name="Veneault-Fourrey C."/>
            <person name="LaButti K."/>
            <person name="Lindquist E.A."/>
            <person name="Lipzen A."/>
            <person name="Lundell T."/>
            <person name="Morin E."/>
            <person name="Murat C."/>
            <person name="Sun H."/>
            <person name="Tunlid A."/>
            <person name="Henrissat B."/>
            <person name="Grigoriev I.V."/>
            <person name="Hibbett D.S."/>
            <person name="Martin F."/>
            <person name="Nordberg H.P."/>
            <person name="Cantor M.N."/>
            <person name="Hua S.X."/>
        </authorList>
    </citation>
    <scope>NUCLEOTIDE SEQUENCE [LARGE SCALE GENOMIC DNA]</scope>
    <source>
        <strain evidence="2 3">Zn</strain>
    </source>
</reference>
<dbReference type="HOGENOM" id="CLU_055322_2_0_1"/>
<sequence length="205" mass="22977">MDPKVSKVALIISSTRSPRACPQIANFVIDTIQSTSPGADEAAPSLKVIDLEQWNLPMFNESNIPSQVTDHTKYDHAHTISWSLEVQAHNAFIFVVPQYNWGYPAVVKNAIDYLYHEWKGKPAMVVSYGSHGGGKCNVQLKEVLRGVRMRPTTKTVELAFPSREFLVRASQGMDLEIDGTSESRVWSKEREDIIANYAELLELIS</sequence>
<evidence type="ECO:0000313" key="3">
    <source>
        <dbReference type="Proteomes" id="UP000054321"/>
    </source>
</evidence>
<protein>
    <recommendedName>
        <fullName evidence="1">NADPH-dependent FMN reductase-like domain-containing protein</fullName>
    </recommendedName>
</protein>
<dbReference type="FunCoup" id="A0A0C3D990">
    <property type="interactions" value="31"/>
</dbReference>
<dbReference type="GO" id="GO:0005829">
    <property type="term" value="C:cytosol"/>
    <property type="evidence" value="ECO:0007669"/>
    <property type="project" value="TreeGrafter"/>
</dbReference>
<feature type="domain" description="NADPH-dependent FMN reductase-like" evidence="1">
    <location>
        <begin position="7"/>
        <end position="154"/>
    </location>
</feature>
<reference evidence="3" key="2">
    <citation type="submission" date="2015-01" db="EMBL/GenBank/DDBJ databases">
        <title>Evolutionary Origins and Diversification of the Mycorrhizal Mutualists.</title>
        <authorList>
            <consortium name="DOE Joint Genome Institute"/>
            <consortium name="Mycorrhizal Genomics Consortium"/>
            <person name="Kohler A."/>
            <person name="Kuo A."/>
            <person name="Nagy L.G."/>
            <person name="Floudas D."/>
            <person name="Copeland A."/>
            <person name="Barry K.W."/>
            <person name="Cichocki N."/>
            <person name="Veneault-Fourrey C."/>
            <person name="LaButti K."/>
            <person name="Lindquist E.A."/>
            <person name="Lipzen A."/>
            <person name="Lundell T."/>
            <person name="Morin E."/>
            <person name="Murat C."/>
            <person name="Riley R."/>
            <person name="Ohm R."/>
            <person name="Sun H."/>
            <person name="Tunlid A."/>
            <person name="Henrissat B."/>
            <person name="Grigoriev I.V."/>
            <person name="Hibbett D.S."/>
            <person name="Martin F."/>
        </authorList>
    </citation>
    <scope>NUCLEOTIDE SEQUENCE [LARGE SCALE GENOMIC DNA]</scope>
    <source>
        <strain evidence="3">Zn</strain>
    </source>
</reference>
<dbReference type="STRING" id="913774.A0A0C3D990"/>
<dbReference type="AlphaFoldDB" id="A0A0C3D990"/>
<evidence type="ECO:0000313" key="2">
    <source>
        <dbReference type="EMBL" id="KIM98497.1"/>
    </source>
</evidence>
<dbReference type="Proteomes" id="UP000054321">
    <property type="component" value="Unassembled WGS sequence"/>
</dbReference>
<dbReference type="GO" id="GO:0016491">
    <property type="term" value="F:oxidoreductase activity"/>
    <property type="evidence" value="ECO:0007669"/>
    <property type="project" value="InterPro"/>
</dbReference>
<dbReference type="SUPFAM" id="SSF52218">
    <property type="entry name" value="Flavoproteins"/>
    <property type="match status" value="1"/>
</dbReference>
<dbReference type="InterPro" id="IPR029039">
    <property type="entry name" value="Flavoprotein-like_sf"/>
</dbReference>
<organism evidence="2 3">
    <name type="scientific">Oidiodendron maius (strain Zn)</name>
    <dbReference type="NCBI Taxonomy" id="913774"/>
    <lineage>
        <taxon>Eukaryota</taxon>
        <taxon>Fungi</taxon>
        <taxon>Dikarya</taxon>
        <taxon>Ascomycota</taxon>
        <taxon>Pezizomycotina</taxon>
        <taxon>Leotiomycetes</taxon>
        <taxon>Leotiomycetes incertae sedis</taxon>
        <taxon>Myxotrichaceae</taxon>
        <taxon>Oidiodendron</taxon>
    </lineage>
</organism>
<dbReference type="OrthoDB" id="68575at2759"/>
<dbReference type="EMBL" id="KN832880">
    <property type="protein sequence ID" value="KIM98497.1"/>
    <property type="molecule type" value="Genomic_DNA"/>
</dbReference>
<dbReference type="InterPro" id="IPR050712">
    <property type="entry name" value="NAD(P)H-dep_reductase"/>
</dbReference>
<gene>
    <name evidence="2" type="ORF">OIDMADRAFT_128193</name>
</gene>
<keyword evidence="3" id="KW-1185">Reference proteome</keyword>
<dbReference type="GO" id="GO:0010181">
    <property type="term" value="F:FMN binding"/>
    <property type="evidence" value="ECO:0007669"/>
    <property type="project" value="TreeGrafter"/>
</dbReference>
<dbReference type="Gene3D" id="3.40.50.360">
    <property type="match status" value="1"/>
</dbReference>
<accession>A0A0C3D990</accession>
<dbReference type="InterPro" id="IPR005025">
    <property type="entry name" value="FMN_Rdtase-like_dom"/>
</dbReference>
<dbReference type="PANTHER" id="PTHR30543">
    <property type="entry name" value="CHROMATE REDUCTASE"/>
    <property type="match status" value="1"/>
</dbReference>
<dbReference type="PANTHER" id="PTHR30543:SF21">
    <property type="entry name" value="NAD(P)H-DEPENDENT FMN REDUCTASE LOT6"/>
    <property type="match status" value="1"/>
</dbReference>